<dbReference type="AlphaFoldDB" id="A0AAX3BGL9"/>
<keyword evidence="2 8" id="KW-1003">Cell membrane</keyword>
<keyword evidence="6 8" id="KW-0472">Membrane</keyword>
<evidence type="ECO:0000256" key="2">
    <source>
        <dbReference type="ARBA" id="ARBA00022475"/>
    </source>
</evidence>
<keyword evidence="3 8" id="KW-0812">Transmembrane</keyword>
<feature type="transmembrane region" description="Helical" evidence="8">
    <location>
        <begin position="43"/>
        <end position="63"/>
    </location>
</feature>
<feature type="transmembrane region" description="Helical" evidence="8">
    <location>
        <begin position="103"/>
        <end position="128"/>
    </location>
</feature>
<evidence type="ECO:0000256" key="1">
    <source>
        <dbReference type="ARBA" id="ARBA00022448"/>
    </source>
</evidence>
<organism evidence="9 10">
    <name type="scientific">Thermospira aquatica</name>
    <dbReference type="NCBI Taxonomy" id="2828656"/>
    <lineage>
        <taxon>Bacteria</taxon>
        <taxon>Pseudomonadati</taxon>
        <taxon>Spirochaetota</taxon>
        <taxon>Spirochaetia</taxon>
        <taxon>Brevinematales</taxon>
        <taxon>Thermospiraceae</taxon>
        <taxon>Thermospira</taxon>
    </lineage>
</organism>
<evidence type="ECO:0000256" key="8">
    <source>
        <dbReference type="HAMAP-Rule" id="MF_01521"/>
    </source>
</evidence>
<reference evidence="9" key="1">
    <citation type="submission" date="2021-04" db="EMBL/GenBank/DDBJ databases">
        <authorList>
            <person name="Postec A."/>
        </authorList>
    </citation>
    <scope>NUCLEOTIDE SEQUENCE</scope>
    <source>
        <strain evidence="9">F1F22</strain>
    </source>
</reference>
<dbReference type="HAMAP" id="MF_01521">
    <property type="entry name" value="MntP_pump"/>
    <property type="match status" value="1"/>
</dbReference>
<evidence type="ECO:0000256" key="5">
    <source>
        <dbReference type="ARBA" id="ARBA00023065"/>
    </source>
</evidence>
<evidence type="ECO:0000256" key="4">
    <source>
        <dbReference type="ARBA" id="ARBA00022989"/>
    </source>
</evidence>
<keyword evidence="4 8" id="KW-1133">Transmembrane helix</keyword>
<dbReference type="PANTHER" id="PTHR35529">
    <property type="entry name" value="MANGANESE EFFLUX PUMP MNTP-RELATED"/>
    <property type="match status" value="1"/>
</dbReference>
<keyword evidence="5 8" id="KW-0406">Ion transport</keyword>
<dbReference type="PANTHER" id="PTHR35529:SF1">
    <property type="entry name" value="MANGANESE EFFLUX PUMP MNTP-RELATED"/>
    <property type="match status" value="1"/>
</dbReference>
<evidence type="ECO:0000313" key="10">
    <source>
        <dbReference type="Proteomes" id="UP001056539"/>
    </source>
</evidence>
<name>A0AAX3BGL9_9SPIR</name>
<dbReference type="Proteomes" id="UP001056539">
    <property type="component" value="Chromosome"/>
</dbReference>
<feature type="transmembrane region" description="Helical" evidence="8">
    <location>
        <begin position="75"/>
        <end position="97"/>
    </location>
</feature>
<feature type="transmembrane region" description="Helical" evidence="8">
    <location>
        <begin position="140"/>
        <end position="157"/>
    </location>
</feature>
<evidence type="ECO:0000256" key="6">
    <source>
        <dbReference type="ARBA" id="ARBA00023136"/>
    </source>
</evidence>
<dbReference type="EMBL" id="CP073355">
    <property type="protein sequence ID" value="URA11391.1"/>
    <property type="molecule type" value="Genomic_DNA"/>
</dbReference>
<proteinExistence type="inferred from homology"/>
<keyword evidence="7 8" id="KW-0464">Manganese</keyword>
<feature type="transmembrane region" description="Helical" evidence="8">
    <location>
        <begin position="12"/>
        <end position="31"/>
    </location>
</feature>
<evidence type="ECO:0000313" key="9">
    <source>
        <dbReference type="EMBL" id="URA11391.1"/>
    </source>
</evidence>
<dbReference type="GO" id="GO:0005886">
    <property type="term" value="C:plasma membrane"/>
    <property type="evidence" value="ECO:0007669"/>
    <property type="project" value="UniProtKB-SubCell"/>
</dbReference>
<keyword evidence="1 8" id="KW-0813">Transport</keyword>
<dbReference type="InterPro" id="IPR022929">
    <property type="entry name" value="Put_MntP"/>
</dbReference>
<dbReference type="KEGG" id="taqu:KDW03_09745"/>
<keyword evidence="10" id="KW-1185">Reference proteome</keyword>
<sequence length="164" mass="18487">MQTMRWRHAFRIAFAFGFFQALMPLLGWFAGSQLVTFLQRWEHWVAFFLLSYVGGKMIWESFFSDECEKKSCVEFPVLFLMSIVTSLDALAVGITLGVLQTAIVLPALVIGGVTFGVCFVGVYVGHRLQSISTTFQEKRFEWIGGIVLIGIGLRIVIEHLMKGI</sequence>
<comment type="function">
    <text evidence="8">Probably functions as a manganese efflux pump.</text>
</comment>
<evidence type="ECO:0000256" key="3">
    <source>
        <dbReference type="ARBA" id="ARBA00022692"/>
    </source>
</evidence>
<comment type="similarity">
    <text evidence="8">Belongs to the MntP (TC 9.B.29) family.</text>
</comment>
<dbReference type="GO" id="GO:0005384">
    <property type="term" value="F:manganese ion transmembrane transporter activity"/>
    <property type="evidence" value="ECO:0007669"/>
    <property type="project" value="UniProtKB-UniRule"/>
</dbReference>
<evidence type="ECO:0000256" key="7">
    <source>
        <dbReference type="ARBA" id="ARBA00023211"/>
    </source>
</evidence>
<dbReference type="Pfam" id="PF02659">
    <property type="entry name" value="Mntp"/>
    <property type="match status" value="1"/>
</dbReference>
<gene>
    <name evidence="8" type="primary">mntP</name>
    <name evidence="9" type="ORF">KDW03_09745</name>
</gene>
<dbReference type="InterPro" id="IPR003810">
    <property type="entry name" value="Mntp/YtaF"/>
</dbReference>
<protein>
    <recommendedName>
        <fullName evidence="8">Putative manganese efflux pump MntP</fullName>
    </recommendedName>
</protein>
<comment type="subcellular location">
    <subcellularLocation>
        <location evidence="8">Cell membrane</location>
        <topology evidence="8">Multi-pass membrane protein</topology>
    </subcellularLocation>
</comment>
<reference evidence="9" key="2">
    <citation type="submission" date="2022-06" db="EMBL/GenBank/DDBJ databases">
        <title>Thermospira aquatica gen. nov., sp. nov.</title>
        <authorList>
            <person name="Ben Ali Gam Z."/>
            <person name="Labat M."/>
        </authorList>
    </citation>
    <scope>NUCLEOTIDE SEQUENCE</scope>
    <source>
        <strain evidence="9">F1F22</strain>
    </source>
</reference>
<accession>A0AAX3BGL9</accession>